<evidence type="ECO:0000256" key="1">
    <source>
        <dbReference type="ARBA" id="ARBA00004141"/>
    </source>
</evidence>
<feature type="transmembrane region" description="Helical" evidence="5">
    <location>
        <begin position="462"/>
        <end position="482"/>
    </location>
</feature>
<dbReference type="OrthoDB" id="410267at2759"/>
<dbReference type="AlphaFoldDB" id="A0A1E4TZV4"/>
<feature type="transmembrane region" description="Helical" evidence="5">
    <location>
        <begin position="76"/>
        <end position="94"/>
    </location>
</feature>
<name>A0A1E4TZV4_PACTA</name>
<evidence type="ECO:0000313" key="7">
    <source>
        <dbReference type="EMBL" id="ODV97280.1"/>
    </source>
</evidence>
<feature type="transmembrane region" description="Helical" evidence="5">
    <location>
        <begin position="655"/>
        <end position="674"/>
    </location>
</feature>
<gene>
    <name evidence="7" type="ORF">PACTADRAFT_49020</name>
</gene>
<keyword evidence="3 5" id="KW-1133">Transmembrane helix</keyword>
<dbReference type="EMBL" id="KV454012">
    <property type="protein sequence ID" value="ODV97280.1"/>
    <property type="molecule type" value="Genomic_DNA"/>
</dbReference>
<feature type="transmembrane region" description="Helical" evidence="5">
    <location>
        <begin position="702"/>
        <end position="721"/>
    </location>
</feature>
<dbReference type="PANTHER" id="PTHR21576">
    <property type="entry name" value="UNCHARACTERIZED NODULIN-LIKE PROTEIN"/>
    <property type="match status" value="1"/>
</dbReference>
<keyword evidence="2 5" id="KW-0812">Transmembrane</keyword>
<feature type="transmembrane region" description="Helical" evidence="5">
    <location>
        <begin position="620"/>
        <end position="643"/>
    </location>
</feature>
<feature type="transmembrane region" description="Helical" evidence="5">
    <location>
        <begin position="594"/>
        <end position="614"/>
    </location>
</feature>
<evidence type="ECO:0000313" key="8">
    <source>
        <dbReference type="Proteomes" id="UP000094236"/>
    </source>
</evidence>
<keyword evidence="8" id="KW-1185">Reference proteome</keyword>
<feature type="transmembrane region" description="Helical" evidence="5">
    <location>
        <begin position="142"/>
        <end position="162"/>
    </location>
</feature>
<evidence type="ECO:0000256" key="3">
    <source>
        <dbReference type="ARBA" id="ARBA00022989"/>
    </source>
</evidence>
<organism evidence="7 8">
    <name type="scientific">Pachysolen tannophilus NRRL Y-2460</name>
    <dbReference type="NCBI Taxonomy" id="669874"/>
    <lineage>
        <taxon>Eukaryota</taxon>
        <taxon>Fungi</taxon>
        <taxon>Dikarya</taxon>
        <taxon>Ascomycota</taxon>
        <taxon>Saccharomycotina</taxon>
        <taxon>Pichiomycetes</taxon>
        <taxon>Pachysolenaceae</taxon>
        <taxon>Pachysolen</taxon>
    </lineage>
</organism>
<evidence type="ECO:0000256" key="4">
    <source>
        <dbReference type="ARBA" id="ARBA00023136"/>
    </source>
</evidence>
<dbReference type="SUPFAM" id="SSF103473">
    <property type="entry name" value="MFS general substrate transporter"/>
    <property type="match status" value="2"/>
</dbReference>
<feature type="transmembrane region" description="Helical" evidence="5">
    <location>
        <begin position="12"/>
        <end position="29"/>
    </location>
</feature>
<comment type="subcellular location">
    <subcellularLocation>
        <location evidence="1">Membrane</location>
        <topology evidence="1">Multi-pass membrane protein</topology>
    </subcellularLocation>
</comment>
<feature type="transmembrane region" description="Helical" evidence="5">
    <location>
        <begin position="100"/>
        <end position="122"/>
    </location>
</feature>
<keyword evidence="4 5" id="KW-0472">Membrane</keyword>
<dbReference type="Gene3D" id="1.20.1250.20">
    <property type="entry name" value="MFS general substrate transporter like domains"/>
    <property type="match status" value="2"/>
</dbReference>
<dbReference type="STRING" id="669874.A0A1E4TZV4"/>
<dbReference type="Proteomes" id="UP000094236">
    <property type="component" value="Unassembled WGS sequence"/>
</dbReference>
<reference evidence="8" key="1">
    <citation type="submission" date="2016-05" db="EMBL/GenBank/DDBJ databases">
        <title>Comparative genomics of biotechnologically important yeasts.</title>
        <authorList>
            <consortium name="DOE Joint Genome Institute"/>
            <person name="Riley R."/>
            <person name="Haridas S."/>
            <person name="Wolfe K.H."/>
            <person name="Lopes M.R."/>
            <person name="Hittinger C.T."/>
            <person name="Goker M."/>
            <person name="Salamov A."/>
            <person name="Wisecaver J."/>
            <person name="Long T.M."/>
            <person name="Aerts A.L."/>
            <person name="Barry K."/>
            <person name="Choi C."/>
            <person name="Clum A."/>
            <person name="Coughlan A.Y."/>
            <person name="Deshpande S."/>
            <person name="Douglass A.P."/>
            <person name="Hanson S.J."/>
            <person name="Klenk H.-P."/>
            <person name="Labutti K."/>
            <person name="Lapidus A."/>
            <person name="Lindquist E."/>
            <person name="Lipzen A."/>
            <person name="Meier-Kolthoff J.P."/>
            <person name="Ohm R.A."/>
            <person name="Otillar R.P."/>
            <person name="Pangilinan J."/>
            <person name="Peng Y."/>
            <person name="Rokas A."/>
            <person name="Rosa C.A."/>
            <person name="Scheuner C."/>
            <person name="Sibirny A.A."/>
            <person name="Slot J.C."/>
            <person name="Stielow J.B."/>
            <person name="Sun H."/>
            <person name="Kurtzman C.P."/>
            <person name="Blackwell M."/>
            <person name="Grigoriev I.V."/>
            <person name="Jeffries T.W."/>
        </authorList>
    </citation>
    <scope>NUCLEOTIDE SEQUENCE [LARGE SCALE GENOMIC DNA]</scope>
    <source>
        <strain evidence="8">NRRL Y-2460</strain>
    </source>
</reference>
<feature type="transmembrane region" description="Helical" evidence="5">
    <location>
        <begin position="49"/>
        <end position="69"/>
    </location>
</feature>
<dbReference type="GO" id="GO:0000329">
    <property type="term" value="C:fungal-type vacuole membrane"/>
    <property type="evidence" value="ECO:0007669"/>
    <property type="project" value="TreeGrafter"/>
</dbReference>
<proteinExistence type="predicted"/>
<protein>
    <recommendedName>
        <fullName evidence="6">Nodulin-like domain-containing protein</fullName>
    </recommendedName>
</protein>
<dbReference type="InterPro" id="IPR010658">
    <property type="entry name" value="Nodulin-like"/>
</dbReference>
<sequence>MLSLTSDPRFTTLIFSVFIALAAGTPYLYGVYSPQLINRCNISPENAATISFAANIGTALGGLPAGLIIDKCGPRVSTIIGSICIFLGYFNLYYCFLHSISSLLFLSISMVLIGFGSIISYFTTLKTCTMNFPNHKGTAGAFSVSSFGLSALIFSAIATNWFKQNTSGLLKFLAIFCGSIIVIGSFFLEIFDKDQIKKFQELKNNDDIETQIEQNGIIVNENRGNSRAAKPMDIRANNSGTSTYGVFLGGHKGSLAQLNLGKDDKSYSSLFSYSNSIMSRSSSSVSSFNAQSVGSTVNPQFSSSETLNLLANHNKDSINIPQNQKNSSVTNSINNVYNNSLPNSTRGLSPNNLISNNNTDNLVVNQTSNQKIIDEGRRPSFVKLFGLELTSPRNSFSSLDYNLKLQRRGSVAIATDTEETPLIMNSDLTSDVNTRQLKIKKSKSDIPHTSMGQLKKLLTDKLFLLHYLMLSLSSSMGQLYIYSVGFIVQAQLTKREAFFSSSTENRLMSYFIENCHVITTSVNGLLIAEAGVTGNKDLSMFATLNLITIANKHPSSEAYQALQVSLLSLFSFSGRLLSGPMSDLIHKKFKCQRLWLVIFSLTILLIAQILVLLINTVDGLAVTSVLIGCSYGSLFGVYPAVIAEAFGSQGFTTTWGLICTGPLIGLYFLTKIFGHQIDKNSEFLDDGHLICRMGKSCYNGIFEANIFLCIIVFVLMFGLIYKNNKTV</sequence>
<evidence type="ECO:0000259" key="6">
    <source>
        <dbReference type="Pfam" id="PF06813"/>
    </source>
</evidence>
<evidence type="ECO:0000256" key="2">
    <source>
        <dbReference type="ARBA" id="ARBA00022692"/>
    </source>
</evidence>
<accession>A0A1E4TZV4</accession>
<feature type="transmembrane region" description="Helical" evidence="5">
    <location>
        <begin position="168"/>
        <end position="188"/>
    </location>
</feature>
<evidence type="ECO:0000256" key="5">
    <source>
        <dbReference type="SAM" id="Phobius"/>
    </source>
</evidence>
<dbReference type="InterPro" id="IPR036259">
    <property type="entry name" value="MFS_trans_sf"/>
</dbReference>
<feature type="domain" description="Nodulin-like" evidence="6">
    <location>
        <begin position="10"/>
        <end position="203"/>
    </location>
</feature>
<dbReference type="PANTHER" id="PTHR21576:SF166">
    <property type="entry name" value="ADR278WP"/>
    <property type="match status" value="1"/>
</dbReference>
<dbReference type="Pfam" id="PF06813">
    <property type="entry name" value="Nodulin-like"/>
    <property type="match status" value="1"/>
</dbReference>